<keyword evidence="4" id="KW-1185">Reference proteome</keyword>
<protein>
    <recommendedName>
        <fullName evidence="2">GST C-terminal domain-containing protein</fullName>
    </recommendedName>
</protein>
<accession>A0A0L0SN25</accession>
<dbReference type="SUPFAM" id="SSF52833">
    <property type="entry name" value="Thioredoxin-like"/>
    <property type="match status" value="1"/>
</dbReference>
<dbReference type="Pfam" id="PF13410">
    <property type="entry name" value="GST_C_2"/>
    <property type="match status" value="1"/>
</dbReference>
<feature type="region of interest" description="Disordered" evidence="1">
    <location>
        <begin position="67"/>
        <end position="94"/>
    </location>
</feature>
<feature type="domain" description="GST C-terminal" evidence="2">
    <location>
        <begin position="254"/>
        <end position="380"/>
    </location>
</feature>
<organism evidence="3 4">
    <name type="scientific">Allomyces macrogynus (strain ATCC 38327)</name>
    <name type="common">Allomyces javanicus var. macrogynus</name>
    <dbReference type="NCBI Taxonomy" id="578462"/>
    <lineage>
        <taxon>Eukaryota</taxon>
        <taxon>Fungi</taxon>
        <taxon>Fungi incertae sedis</taxon>
        <taxon>Blastocladiomycota</taxon>
        <taxon>Blastocladiomycetes</taxon>
        <taxon>Blastocladiales</taxon>
        <taxon>Blastocladiaceae</taxon>
        <taxon>Allomyces</taxon>
    </lineage>
</organism>
<dbReference type="InterPro" id="IPR010987">
    <property type="entry name" value="Glutathione-S-Trfase_C-like"/>
</dbReference>
<sequence>MFRSFARTSADKFTSGKLVNAAARLLATPAAPALICRQTRLLSTTHHRTLSSNTSVPASKLLNHQQQRFASTSSATMTSTNQNQHQPAADDRPKILQWDSKDGEFRRQVSSFRNVVEADPNALFPAEAGRYHLYVSLACPWAHRTLIARALKGLESVISVSVVHYHMGTNGWHFLDNENDTSCPGATHDHLYGAKYLRELYFKANPDYEGRFTVPVLWDKKTHTIVNNESSEIIRIFNTAFDAFSTRPGTTYYPADLRAPIDALNDWIYPMLNNGVYRAGFATAQDAYERAVADVHAGLDKLDAHLASTKGPWLLGETLTEADIRLYTTIVRFDPVYTYHFKCVKSVQWQYPRIIEWAARLHMMPGVKDTFNLEHIKKHYYLSHKHINPFGVVPVTTGPDFEKIYADMVAAGKA</sequence>
<dbReference type="PROSITE" id="PS50405">
    <property type="entry name" value="GST_CTER"/>
    <property type="match status" value="1"/>
</dbReference>
<reference evidence="3 4" key="1">
    <citation type="submission" date="2009-11" db="EMBL/GenBank/DDBJ databases">
        <title>Annotation of Allomyces macrogynus ATCC 38327.</title>
        <authorList>
            <consortium name="The Broad Institute Genome Sequencing Platform"/>
            <person name="Russ C."/>
            <person name="Cuomo C."/>
            <person name="Burger G."/>
            <person name="Gray M.W."/>
            <person name="Holland P.W.H."/>
            <person name="King N."/>
            <person name="Lang F.B.F."/>
            <person name="Roger A.J."/>
            <person name="Ruiz-Trillo I."/>
            <person name="Young S.K."/>
            <person name="Zeng Q."/>
            <person name="Gargeya S."/>
            <person name="Fitzgerald M."/>
            <person name="Haas B."/>
            <person name="Abouelleil A."/>
            <person name="Alvarado L."/>
            <person name="Arachchi H.M."/>
            <person name="Berlin A."/>
            <person name="Chapman S.B."/>
            <person name="Gearin G."/>
            <person name="Goldberg J."/>
            <person name="Griggs A."/>
            <person name="Gujja S."/>
            <person name="Hansen M."/>
            <person name="Heiman D."/>
            <person name="Howarth C."/>
            <person name="Larimer J."/>
            <person name="Lui A."/>
            <person name="MacDonald P.J.P."/>
            <person name="McCowen C."/>
            <person name="Montmayeur A."/>
            <person name="Murphy C."/>
            <person name="Neiman D."/>
            <person name="Pearson M."/>
            <person name="Priest M."/>
            <person name="Roberts A."/>
            <person name="Saif S."/>
            <person name="Shea T."/>
            <person name="Sisk P."/>
            <person name="Stolte C."/>
            <person name="Sykes S."/>
            <person name="Wortman J."/>
            <person name="Nusbaum C."/>
            <person name="Birren B."/>
        </authorList>
    </citation>
    <scope>NUCLEOTIDE SEQUENCE [LARGE SCALE GENOMIC DNA]</scope>
    <source>
        <strain evidence="3 4">ATCC 38327</strain>
    </source>
</reference>
<dbReference type="CDD" id="cd03190">
    <property type="entry name" value="GST_C_Omega_like"/>
    <property type="match status" value="1"/>
</dbReference>
<dbReference type="GO" id="GO:0004364">
    <property type="term" value="F:glutathione transferase activity"/>
    <property type="evidence" value="ECO:0007669"/>
    <property type="project" value="InterPro"/>
</dbReference>
<feature type="compositionally biased region" description="Low complexity" evidence="1">
    <location>
        <begin position="70"/>
        <end position="80"/>
    </location>
</feature>
<dbReference type="Gene3D" id="1.20.1050.10">
    <property type="match status" value="1"/>
</dbReference>
<reference evidence="4" key="2">
    <citation type="submission" date="2009-11" db="EMBL/GenBank/DDBJ databases">
        <title>The Genome Sequence of Allomyces macrogynus strain ATCC 38327.</title>
        <authorList>
            <consortium name="The Broad Institute Genome Sequencing Platform"/>
            <person name="Russ C."/>
            <person name="Cuomo C."/>
            <person name="Shea T."/>
            <person name="Young S.K."/>
            <person name="Zeng Q."/>
            <person name="Koehrsen M."/>
            <person name="Haas B."/>
            <person name="Borodovsky M."/>
            <person name="Guigo R."/>
            <person name="Alvarado L."/>
            <person name="Berlin A."/>
            <person name="Borenstein D."/>
            <person name="Chen Z."/>
            <person name="Engels R."/>
            <person name="Freedman E."/>
            <person name="Gellesch M."/>
            <person name="Goldberg J."/>
            <person name="Griggs A."/>
            <person name="Gujja S."/>
            <person name="Heiman D."/>
            <person name="Hepburn T."/>
            <person name="Howarth C."/>
            <person name="Jen D."/>
            <person name="Larson L."/>
            <person name="Lewis B."/>
            <person name="Mehta T."/>
            <person name="Park D."/>
            <person name="Pearson M."/>
            <person name="Roberts A."/>
            <person name="Saif S."/>
            <person name="Shenoy N."/>
            <person name="Sisk P."/>
            <person name="Stolte C."/>
            <person name="Sykes S."/>
            <person name="Walk T."/>
            <person name="White J."/>
            <person name="Yandava C."/>
            <person name="Burger G."/>
            <person name="Gray M.W."/>
            <person name="Holland P.W.H."/>
            <person name="King N."/>
            <person name="Lang F.B.F."/>
            <person name="Roger A.J."/>
            <person name="Ruiz-Trillo I."/>
            <person name="Lander E."/>
            <person name="Nusbaum C."/>
        </authorList>
    </citation>
    <scope>NUCLEOTIDE SEQUENCE [LARGE SCALE GENOMIC DNA]</scope>
    <source>
        <strain evidence="4">ATCC 38327</strain>
    </source>
</reference>
<proteinExistence type="predicted"/>
<dbReference type="OrthoDB" id="2309723at2759"/>
<dbReference type="Gene3D" id="3.40.30.10">
    <property type="entry name" value="Glutaredoxin"/>
    <property type="match status" value="1"/>
</dbReference>
<dbReference type="InterPro" id="IPR047047">
    <property type="entry name" value="GST_Omega-like_C"/>
</dbReference>
<dbReference type="Proteomes" id="UP000054350">
    <property type="component" value="Unassembled WGS sequence"/>
</dbReference>
<dbReference type="InterPro" id="IPR036249">
    <property type="entry name" value="Thioredoxin-like_sf"/>
</dbReference>
<gene>
    <name evidence="3" type="ORF">AMAG_08964</name>
</gene>
<dbReference type="InterPro" id="IPR004045">
    <property type="entry name" value="Glutathione_S-Trfase_N"/>
</dbReference>
<dbReference type="InterPro" id="IPR016639">
    <property type="entry name" value="GST_Omega/GSH"/>
</dbReference>
<dbReference type="AlphaFoldDB" id="A0A0L0SN25"/>
<dbReference type="VEuPathDB" id="FungiDB:AMAG_08964"/>
<dbReference type="PANTHER" id="PTHR32419:SF6">
    <property type="entry name" value="GLUTATHIONE S-TRANSFERASE OMEGA-LIKE 1-RELATED"/>
    <property type="match status" value="1"/>
</dbReference>
<dbReference type="STRING" id="578462.A0A0L0SN25"/>
<dbReference type="SUPFAM" id="SSF47616">
    <property type="entry name" value="GST C-terminal domain-like"/>
    <property type="match status" value="1"/>
</dbReference>
<dbReference type="Pfam" id="PF13409">
    <property type="entry name" value="GST_N_2"/>
    <property type="match status" value="1"/>
</dbReference>
<evidence type="ECO:0000256" key="1">
    <source>
        <dbReference type="SAM" id="MobiDB-lite"/>
    </source>
</evidence>
<evidence type="ECO:0000313" key="4">
    <source>
        <dbReference type="Proteomes" id="UP000054350"/>
    </source>
</evidence>
<evidence type="ECO:0000313" key="3">
    <source>
        <dbReference type="EMBL" id="KNE63903.1"/>
    </source>
</evidence>
<dbReference type="SFLD" id="SFLDG01148">
    <property type="entry name" value="Xi_(cytGST)"/>
    <property type="match status" value="1"/>
</dbReference>
<dbReference type="InterPro" id="IPR036282">
    <property type="entry name" value="Glutathione-S-Trfase_C_sf"/>
</dbReference>
<dbReference type="OMA" id="PWANRAI"/>
<name>A0A0L0SN25_ALLM3</name>
<dbReference type="eggNOG" id="KOG2903">
    <property type="taxonomic scope" value="Eukaryota"/>
</dbReference>
<dbReference type="GO" id="GO:0005737">
    <property type="term" value="C:cytoplasm"/>
    <property type="evidence" value="ECO:0007669"/>
    <property type="project" value="TreeGrafter"/>
</dbReference>
<dbReference type="PANTHER" id="PTHR32419">
    <property type="entry name" value="GLUTATHIONYL-HYDROQUINONE REDUCTASE"/>
    <property type="match status" value="1"/>
</dbReference>
<evidence type="ECO:0000259" key="2">
    <source>
        <dbReference type="PROSITE" id="PS50405"/>
    </source>
</evidence>
<dbReference type="FunFam" id="3.40.30.10:FF:000162">
    <property type="entry name" value="Glutathione S-transferase Gst3"/>
    <property type="match status" value="1"/>
</dbReference>
<dbReference type="EMBL" id="GG745343">
    <property type="protein sequence ID" value="KNE63903.1"/>
    <property type="molecule type" value="Genomic_DNA"/>
</dbReference>
<dbReference type="SFLD" id="SFLDG01206">
    <property type="entry name" value="Xi.1"/>
    <property type="match status" value="1"/>
</dbReference>
<dbReference type="InterPro" id="IPR040079">
    <property type="entry name" value="Glutathione_S-Trfase"/>
</dbReference>
<dbReference type="SFLD" id="SFLDS00019">
    <property type="entry name" value="Glutathione_Transferase_(cytos"/>
    <property type="match status" value="1"/>
</dbReference>